<evidence type="ECO:0000313" key="3">
    <source>
        <dbReference type="Proteomes" id="UP000324897"/>
    </source>
</evidence>
<evidence type="ECO:0000256" key="1">
    <source>
        <dbReference type="SAM" id="SignalP"/>
    </source>
</evidence>
<evidence type="ECO:0000313" key="2">
    <source>
        <dbReference type="EMBL" id="TVU42852.1"/>
    </source>
</evidence>
<feature type="chain" id="PRO_5023831272" evidence="1">
    <location>
        <begin position="30"/>
        <end position="76"/>
    </location>
</feature>
<dbReference type="EMBL" id="RWGY01000005">
    <property type="protein sequence ID" value="TVU42852.1"/>
    <property type="molecule type" value="Genomic_DNA"/>
</dbReference>
<reference evidence="2 3" key="1">
    <citation type="journal article" date="2019" name="Sci. Rep.">
        <title>A high-quality genome of Eragrostis curvula grass provides insights into Poaceae evolution and supports new strategies to enhance forage quality.</title>
        <authorList>
            <person name="Carballo J."/>
            <person name="Santos B.A.C.M."/>
            <person name="Zappacosta D."/>
            <person name="Garbus I."/>
            <person name="Selva J.P."/>
            <person name="Gallo C.A."/>
            <person name="Diaz A."/>
            <person name="Albertini E."/>
            <person name="Caccamo M."/>
            <person name="Echenique V."/>
        </authorList>
    </citation>
    <scope>NUCLEOTIDE SEQUENCE [LARGE SCALE GENOMIC DNA]</scope>
    <source>
        <strain evidence="3">cv. Victoria</strain>
        <tissue evidence="2">Leaf</tissue>
    </source>
</reference>
<organism evidence="2 3">
    <name type="scientific">Eragrostis curvula</name>
    <name type="common">weeping love grass</name>
    <dbReference type="NCBI Taxonomy" id="38414"/>
    <lineage>
        <taxon>Eukaryota</taxon>
        <taxon>Viridiplantae</taxon>
        <taxon>Streptophyta</taxon>
        <taxon>Embryophyta</taxon>
        <taxon>Tracheophyta</taxon>
        <taxon>Spermatophyta</taxon>
        <taxon>Magnoliopsida</taxon>
        <taxon>Liliopsida</taxon>
        <taxon>Poales</taxon>
        <taxon>Poaceae</taxon>
        <taxon>PACMAD clade</taxon>
        <taxon>Chloridoideae</taxon>
        <taxon>Eragrostideae</taxon>
        <taxon>Eragrostidinae</taxon>
        <taxon>Eragrostis</taxon>
    </lineage>
</organism>
<sequence length="76" mass="8494">MALQGRKDTRTLFLVSVMLMAMVLSPCLAEECFKMIPCTDDSCGHLCWYHGYGANPRTVCRSGIPSPWDTCCCSKR</sequence>
<dbReference type="OrthoDB" id="691834at2759"/>
<accession>A0A5J9W2A0</accession>
<proteinExistence type="predicted"/>
<comment type="caution">
    <text evidence="2">The sequence shown here is derived from an EMBL/GenBank/DDBJ whole genome shotgun (WGS) entry which is preliminary data.</text>
</comment>
<name>A0A5J9W2A0_9POAL</name>
<dbReference type="Proteomes" id="UP000324897">
    <property type="component" value="Unassembled WGS sequence"/>
</dbReference>
<dbReference type="Gramene" id="TVU42852">
    <property type="protein sequence ID" value="TVU42852"/>
    <property type="gene ID" value="EJB05_09275"/>
</dbReference>
<protein>
    <submittedName>
        <fullName evidence="2">Uncharacterized protein</fullName>
    </submittedName>
</protein>
<gene>
    <name evidence="2" type="ORF">EJB05_09275</name>
</gene>
<feature type="signal peptide" evidence="1">
    <location>
        <begin position="1"/>
        <end position="29"/>
    </location>
</feature>
<dbReference type="AlphaFoldDB" id="A0A5J9W2A0"/>
<keyword evidence="3" id="KW-1185">Reference proteome</keyword>
<keyword evidence="1" id="KW-0732">Signal</keyword>